<evidence type="ECO:0000256" key="2">
    <source>
        <dbReference type="SAM" id="Phobius"/>
    </source>
</evidence>
<reference evidence="3 4" key="1">
    <citation type="journal article" date="2010" name="J. Bacteriol.">
        <title>Biochemical characterization of a novel indole prenyltransferase from Streptomyces sp. SN-593.</title>
        <authorList>
            <person name="Takahashi S."/>
            <person name="Takagi H."/>
            <person name="Toyoda A."/>
            <person name="Uramoto M."/>
            <person name="Nogawa T."/>
            <person name="Ueki M."/>
            <person name="Sakaki Y."/>
            <person name="Osada H."/>
        </authorList>
    </citation>
    <scope>NUCLEOTIDE SEQUENCE [LARGE SCALE GENOMIC DNA]</scope>
    <source>
        <strain evidence="3 4">SN-593</strain>
    </source>
</reference>
<evidence type="ECO:0000313" key="4">
    <source>
        <dbReference type="Proteomes" id="UP000595703"/>
    </source>
</evidence>
<name>A0A7U3VLG1_9ACTN</name>
<evidence type="ECO:0000313" key="3">
    <source>
        <dbReference type="EMBL" id="BBA95499.1"/>
    </source>
</evidence>
<feature type="transmembrane region" description="Helical" evidence="2">
    <location>
        <begin position="186"/>
        <end position="206"/>
    </location>
</feature>
<keyword evidence="2" id="KW-0472">Membrane</keyword>
<dbReference type="AlphaFoldDB" id="A0A7U3VLG1"/>
<reference evidence="3 4" key="3">
    <citation type="journal article" date="2011" name="Nat. Chem. Biol.">
        <title>Reveromycin A biosynthesis uses RevG and RevJ for stereospecific spiroacetal formation.</title>
        <authorList>
            <person name="Takahashi S."/>
            <person name="Toyoda A."/>
            <person name="Sekiyama Y."/>
            <person name="Takagi H."/>
            <person name="Nogawa T."/>
            <person name="Uramoto M."/>
            <person name="Suzuki R."/>
            <person name="Koshino H."/>
            <person name="Kumano T."/>
            <person name="Panthee S."/>
            <person name="Dairi T."/>
            <person name="Ishikawa J."/>
            <person name="Ikeda H."/>
            <person name="Sakaki Y."/>
            <person name="Osada H."/>
        </authorList>
    </citation>
    <scope>NUCLEOTIDE SEQUENCE [LARGE SCALE GENOMIC DNA]</scope>
    <source>
        <strain evidence="3 4">SN-593</strain>
    </source>
</reference>
<dbReference type="Proteomes" id="UP000595703">
    <property type="component" value="Chromosome"/>
</dbReference>
<keyword evidence="4" id="KW-1185">Reference proteome</keyword>
<keyword evidence="2" id="KW-0812">Transmembrane</keyword>
<accession>A0A7U3VLG1</accession>
<dbReference type="RefSeq" id="WP_430393090.1">
    <property type="nucleotide sequence ID" value="NZ_AP018365.1"/>
</dbReference>
<reference evidence="3 4" key="4">
    <citation type="journal article" date="2020" name="Sci. Rep.">
        <title>beta-carboline chemical signals induce reveromycin production through a LuxR family regulator in Streptomyces sp. SN-593.</title>
        <authorList>
            <person name="Panthee S."/>
            <person name="Kito N."/>
            <person name="Hayashi T."/>
            <person name="Shimizu T."/>
            <person name="Ishikawa J."/>
            <person name="Hamamoto H."/>
            <person name="Osada H."/>
            <person name="Takahashi S."/>
        </authorList>
    </citation>
    <scope>NUCLEOTIDE SEQUENCE [LARGE SCALE GENOMIC DNA]</scope>
    <source>
        <strain evidence="3 4">SN-593</strain>
    </source>
</reference>
<sequence length="213" mass="23101">MSAPAPGARPHRQGADRHRPRARRLRTWADRFRTLYGAPPAHLLVLLASFAVCGYAGVRLLARDGADVAKWVVGAALVHDLVLLPLYACADWALHKALRLPVRPGRSEPGRTDTGGSVPGGNEPGGSDHGRTGRSAALRLAVLHHVRVPALLSLLLLLVYWPLISGARTHYRAGTDLDPGVFPGRWLLLTAALFAASAAVLALRWWRTLRRAR</sequence>
<keyword evidence="2" id="KW-1133">Transmembrane helix</keyword>
<feature type="transmembrane region" description="Helical" evidence="2">
    <location>
        <begin position="41"/>
        <end position="62"/>
    </location>
</feature>
<dbReference type="EMBL" id="AP018365">
    <property type="protein sequence ID" value="BBA95499.1"/>
    <property type="molecule type" value="Genomic_DNA"/>
</dbReference>
<dbReference type="KEGG" id="arev:RVR_386"/>
<proteinExistence type="predicted"/>
<feature type="region of interest" description="Disordered" evidence="1">
    <location>
        <begin position="103"/>
        <end position="131"/>
    </location>
</feature>
<feature type="region of interest" description="Disordered" evidence="1">
    <location>
        <begin position="1"/>
        <end position="21"/>
    </location>
</feature>
<protein>
    <submittedName>
        <fullName evidence="3">Uncharacterized protein</fullName>
    </submittedName>
</protein>
<reference evidence="3 4" key="2">
    <citation type="journal article" date="2011" name="J. Antibiot.">
        <title>Furaquinocins I and J: novel polyketide isoprenoid hybrid compounds from Streptomyces reveromyceticus SN-593.</title>
        <authorList>
            <person name="Panthee S."/>
            <person name="Takahashi S."/>
            <person name="Takagi H."/>
            <person name="Nogawa T."/>
            <person name="Oowada E."/>
            <person name="Uramoto M."/>
            <person name="Osada H."/>
        </authorList>
    </citation>
    <scope>NUCLEOTIDE SEQUENCE [LARGE SCALE GENOMIC DNA]</scope>
    <source>
        <strain evidence="3 4">SN-593</strain>
    </source>
</reference>
<feature type="transmembrane region" description="Helical" evidence="2">
    <location>
        <begin position="148"/>
        <end position="166"/>
    </location>
</feature>
<evidence type="ECO:0000256" key="1">
    <source>
        <dbReference type="SAM" id="MobiDB-lite"/>
    </source>
</evidence>
<gene>
    <name evidence="3" type="ORF">RVR_386</name>
</gene>
<organism evidence="3 4">
    <name type="scientific">Actinacidiphila reveromycinica</name>
    <dbReference type="NCBI Taxonomy" id="659352"/>
    <lineage>
        <taxon>Bacteria</taxon>
        <taxon>Bacillati</taxon>
        <taxon>Actinomycetota</taxon>
        <taxon>Actinomycetes</taxon>
        <taxon>Kitasatosporales</taxon>
        <taxon>Streptomycetaceae</taxon>
        <taxon>Actinacidiphila</taxon>
    </lineage>
</organism>